<dbReference type="Gene3D" id="3.50.50.60">
    <property type="entry name" value="FAD/NAD(P)-binding domain"/>
    <property type="match status" value="1"/>
</dbReference>
<dbReference type="Proteomes" id="UP000541444">
    <property type="component" value="Unassembled WGS sequence"/>
</dbReference>
<dbReference type="OrthoDB" id="540387at2759"/>
<dbReference type="PANTHER" id="PTHR46056">
    <property type="entry name" value="LONG-CHAIN-ALCOHOL OXIDASE"/>
    <property type="match status" value="1"/>
</dbReference>
<comment type="caution">
    <text evidence="6">The sequence shown here is derived from an EMBL/GenBank/DDBJ whole genome shotgun (WGS) entry which is preliminary data.</text>
</comment>
<protein>
    <recommendedName>
        <fullName evidence="5">Glucose-methanol-choline oxidoreductase N-terminal domain-containing protein</fullName>
    </recommendedName>
</protein>
<name>A0A7J7L7N8_9MAGN</name>
<evidence type="ECO:0000256" key="3">
    <source>
        <dbReference type="ARBA" id="ARBA00022827"/>
    </source>
</evidence>
<dbReference type="GO" id="GO:0016614">
    <property type="term" value="F:oxidoreductase activity, acting on CH-OH group of donors"/>
    <property type="evidence" value="ECO:0007669"/>
    <property type="project" value="InterPro"/>
</dbReference>
<evidence type="ECO:0000313" key="6">
    <source>
        <dbReference type="EMBL" id="KAF6138651.1"/>
    </source>
</evidence>
<dbReference type="GO" id="GO:0050660">
    <property type="term" value="F:flavin adenine dinucleotide binding"/>
    <property type="evidence" value="ECO:0007669"/>
    <property type="project" value="InterPro"/>
</dbReference>
<reference evidence="6 7" key="1">
    <citation type="journal article" date="2020" name="IScience">
        <title>Genome Sequencing of the Endangered Kingdonia uniflora (Circaeasteraceae, Ranunculales) Reveals Potential Mechanisms of Evolutionary Specialization.</title>
        <authorList>
            <person name="Sun Y."/>
            <person name="Deng T."/>
            <person name="Zhang A."/>
            <person name="Moore M.J."/>
            <person name="Landis J.B."/>
            <person name="Lin N."/>
            <person name="Zhang H."/>
            <person name="Zhang X."/>
            <person name="Huang J."/>
            <person name="Zhang X."/>
            <person name="Sun H."/>
            <person name="Wang H."/>
        </authorList>
    </citation>
    <scope>NUCLEOTIDE SEQUENCE [LARGE SCALE GENOMIC DNA]</scope>
    <source>
        <strain evidence="6">TB1705</strain>
        <tissue evidence="6">Leaf</tissue>
    </source>
</reference>
<dbReference type="SUPFAM" id="SSF51905">
    <property type="entry name" value="FAD/NAD(P)-binding domain"/>
    <property type="match status" value="1"/>
</dbReference>
<evidence type="ECO:0000259" key="5">
    <source>
        <dbReference type="Pfam" id="PF00732"/>
    </source>
</evidence>
<dbReference type="PANTHER" id="PTHR46056:SF12">
    <property type="entry name" value="LONG-CHAIN-ALCOHOL OXIDASE"/>
    <property type="match status" value="1"/>
</dbReference>
<keyword evidence="3" id="KW-0274">FAD</keyword>
<dbReference type="InterPro" id="IPR000172">
    <property type="entry name" value="GMC_OxRdtase_N"/>
</dbReference>
<organism evidence="6 7">
    <name type="scientific">Kingdonia uniflora</name>
    <dbReference type="NCBI Taxonomy" id="39325"/>
    <lineage>
        <taxon>Eukaryota</taxon>
        <taxon>Viridiplantae</taxon>
        <taxon>Streptophyta</taxon>
        <taxon>Embryophyta</taxon>
        <taxon>Tracheophyta</taxon>
        <taxon>Spermatophyta</taxon>
        <taxon>Magnoliopsida</taxon>
        <taxon>Ranunculales</taxon>
        <taxon>Circaeasteraceae</taxon>
        <taxon>Kingdonia</taxon>
    </lineage>
</organism>
<feature type="domain" description="Glucose-methanol-choline oxidoreductase N-terminal" evidence="5">
    <location>
        <begin position="106"/>
        <end position="174"/>
    </location>
</feature>
<dbReference type="InterPro" id="IPR036188">
    <property type="entry name" value="FAD/NAD-bd_sf"/>
</dbReference>
<dbReference type="Pfam" id="PF00732">
    <property type="entry name" value="GMC_oxred_N"/>
    <property type="match status" value="1"/>
</dbReference>
<gene>
    <name evidence="6" type="ORF">GIB67_032545</name>
</gene>
<accession>A0A7J7L7N8</accession>
<evidence type="ECO:0000256" key="1">
    <source>
        <dbReference type="ARBA" id="ARBA00010790"/>
    </source>
</evidence>
<evidence type="ECO:0000313" key="7">
    <source>
        <dbReference type="Proteomes" id="UP000541444"/>
    </source>
</evidence>
<dbReference type="EMBL" id="JACGCM010002568">
    <property type="protein sequence ID" value="KAF6138651.1"/>
    <property type="molecule type" value="Genomic_DNA"/>
</dbReference>
<proteinExistence type="inferred from homology"/>
<comment type="similarity">
    <text evidence="1">Belongs to the GMC oxidoreductase family.</text>
</comment>
<keyword evidence="4" id="KW-0560">Oxidoreductase</keyword>
<evidence type="ECO:0000256" key="4">
    <source>
        <dbReference type="ARBA" id="ARBA00023002"/>
    </source>
</evidence>
<keyword evidence="2" id="KW-0285">Flavoprotein</keyword>
<keyword evidence="7" id="KW-1185">Reference proteome</keyword>
<evidence type="ECO:0000256" key="2">
    <source>
        <dbReference type="ARBA" id="ARBA00022630"/>
    </source>
</evidence>
<sequence length="622" mass="68525">MGYQLEKENLIKPKKERPIQKEIVETSYESDTILVNSLAEKGLKVIEDRKLNVFKIECDVVIVGSCCEGRVTAVVLANSRQKVVVVEKGHYFVVEYYSSLEGPSLNQLYESGGVLPTLDGKCMMLVGSTVGGGSVVNWSASIKAPTSLLKKWALDHKIIFFGSSEYVSAMDTVSGDKRGANITWLVDAINNAVVILTGCKAERFILEKNHSVRLRRKKCVGLITPICSNKNITKRLEIKDKEMISTSGSLLMPSLMLSSRNIDKPPGKTFQGGIITTLHKISSHESESNVETIIEAPTLGQTSFGALLPWVSGHDTKKRLLKYLRTAHLFVLVKDQGALQILVAARATEAGIHKSYGQRMMYKGVKEKKLEEFLDSLIPCGGPKSNGELWNIYCSTHQMGSCRMGATEEDGRVDENAGEEHPLNPDSCNWTAVAHGSIQLSGVAPEGFYRIIVDEVIRDDVQLFMEGGTLGMLLLRMTTFSFISFKLLLKMRAIIGILHVSAHRAATLILVLLLESSIEIYIHHRLLENLGTSLTGLELQRFEDLFYLISSFSMEMPTPVLVPPTYQGMSDDEAAEAKIPSPDPLYLFQLYGGGGYRRGGDGSGGGMRIMEICFCTSIASLR</sequence>
<dbReference type="AlphaFoldDB" id="A0A7J7L7N8"/>